<comment type="caution">
    <text evidence="1">The sequence shown here is derived from an EMBL/GenBank/DDBJ whole genome shotgun (WGS) entry which is preliminary data.</text>
</comment>
<name>A0AAE3R9L7_9BACT</name>
<keyword evidence="2" id="KW-1185">Reference proteome</keyword>
<proteinExistence type="predicted"/>
<dbReference type="AlphaFoldDB" id="A0AAE3R9L7"/>
<reference evidence="1" key="1">
    <citation type="submission" date="2023-05" db="EMBL/GenBank/DDBJ databases">
        <authorList>
            <person name="Zhang X."/>
        </authorList>
    </citation>
    <scope>NUCLEOTIDE SEQUENCE</scope>
    <source>
        <strain evidence="1">BD1B2-1</strain>
    </source>
</reference>
<protein>
    <submittedName>
        <fullName evidence="1">Uncharacterized protein</fullName>
    </submittedName>
</protein>
<dbReference type="Proteomes" id="UP001232063">
    <property type="component" value="Unassembled WGS sequence"/>
</dbReference>
<evidence type="ECO:0000313" key="2">
    <source>
        <dbReference type="Proteomes" id="UP001232063"/>
    </source>
</evidence>
<sequence>MALPLPLLTTKADCGKVLEELTDLKSDLEFKKITLTHSRENAYDRASIVNFLS</sequence>
<organism evidence="1 2">
    <name type="scientific">Xanthocytophaga agilis</name>
    <dbReference type="NCBI Taxonomy" id="3048010"/>
    <lineage>
        <taxon>Bacteria</taxon>
        <taxon>Pseudomonadati</taxon>
        <taxon>Bacteroidota</taxon>
        <taxon>Cytophagia</taxon>
        <taxon>Cytophagales</taxon>
        <taxon>Rhodocytophagaceae</taxon>
        <taxon>Xanthocytophaga</taxon>
    </lineage>
</organism>
<gene>
    <name evidence="1" type="ORF">QNI22_21720</name>
</gene>
<dbReference type="EMBL" id="JASJOU010000008">
    <property type="protein sequence ID" value="MDJ1503302.1"/>
    <property type="molecule type" value="Genomic_DNA"/>
</dbReference>
<accession>A0AAE3R9L7</accession>
<dbReference type="RefSeq" id="WP_314513909.1">
    <property type="nucleotide sequence ID" value="NZ_JASJOU010000008.1"/>
</dbReference>
<evidence type="ECO:0000313" key="1">
    <source>
        <dbReference type="EMBL" id="MDJ1503302.1"/>
    </source>
</evidence>